<protein>
    <recommendedName>
        <fullName evidence="3">Lipoprotein</fullName>
    </recommendedName>
</protein>
<dbReference type="OrthoDB" id="8592692at2"/>
<keyword evidence="2" id="KW-1185">Reference proteome</keyword>
<dbReference type="PROSITE" id="PS51257">
    <property type="entry name" value="PROKAR_LIPOPROTEIN"/>
    <property type="match status" value="1"/>
</dbReference>
<evidence type="ECO:0000313" key="1">
    <source>
        <dbReference type="EMBL" id="RRH78407.1"/>
    </source>
</evidence>
<dbReference type="Proteomes" id="UP000282125">
    <property type="component" value="Unassembled WGS sequence"/>
</dbReference>
<sequence>MRAAFALLGLLALMACRGEEPAAAPSFAPLAEAEVACTRTGGEFLKAAGGKARVCVQLHKDSGKQCRAALDCEGECLARSGTCAPASPLFGCHEILMENGVRAKQCRD</sequence>
<comment type="caution">
    <text evidence="1">The sequence shown here is derived from an EMBL/GenBank/DDBJ whole genome shotgun (WGS) entry which is preliminary data.</text>
</comment>
<dbReference type="AlphaFoldDB" id="A0A3P3DVY6"/>
<proteinExistence type="predicted"/>
<name>A0A3P3DVY6_9RHOB</name>
<evidence type="ECO:0008006" key="3">
    <source>
        <dbReference type="Google" id="ProtNLM"/>
    </source>
</evidence>
<gene>
    <name evidence="1" type="ORF">EG244_00180</name>
</gene>
<dbReference type="RefSeq" id="WP_124962983.1">
    <property type="nucleotide sequence ID" value="NZ_RRAZ01000001.1"/>
</dbReference>
<organism evidence="1 2">
    <name type="scientific">Falsigemmobacter faecalis</name>
    <dbReference type="NCBI Taxonomy" id="2488730"/>
    <lineage>
        <taxon>Bacteria</taxon>
        <taxon>Pseudomonadati</taxon>
        <taxon>Pseudomonadota</taxon>
        <taxon>Alphaproteobacteria</taxon>
        <taxon>Rhodobacterales</taxon>
        <taxon>Paracoccaceae</taxon>
        <taxon>Falsigemmobacter</taxon>
    </lineage>
</organism>
<dbReference type="EMBL" id="RRAZ01000001">
    <property type="protein sequence ID" value="RRH78407.1"/>
    <property type="molecule type" value="Genomic_DNA"/>
</dbReference>
<accession>A0A3P3DVY6</accession>
<reference evidence="1 2" key="1">
    <citation type="submission" date="2018-11" db="EMBL/GenBank/DDBJ databases">
        <title>Gemmobacter sp. nov., YIM 102744-1 draft genome.</title>
        <authorList>
            <person name="Li G."/>
            <person name="Jiang Y."/>
        </authorList>
    </citation>
    <scope>NUCLEOTIDE SEQUENCE [LARGE SCALE GENOMIC DNA]</scope>
    <source>
        <strain evidence="1 2">YIM 102744-1</strain>
    </source>
</reference>
<evidence type="ECO:0000313" key="2">
    <source>
        <dbReference type="Proteomes" id="UP000282125"/>
    </source>
</evidence>